<accession>A0ABX2TKQ4</accession>
<dbReference type="CDD" id="cd06581">
    <property type="entry name" value="TM_PBP1_LivM_like"/>
    <property type="match status" value="1"/>
</dbReference>
<keyword evidence="2" id="KW-1003">Cell membrane</keyword>
<comment type="caution">
    <text evidence="7">The sequence shown here is derived from an EMBL/GenBank/DDBJ whole genome shotgun (WGS) entry which is preliminary data.</text>
</comment>
<evidence type="ECO:0000256" key="3">
    <source>
        <dbReference type="ARBA" id="ARBA00022692"/>
    </source>
</evidence>
<dbReference type="EMBL" id="JABFDB010000039">
    <property type="protein sequence ID" value="NYZ24310.1"/>
    <property type="molecule type" value="Genomic_DNA"/>
</dbReference>
<name>A0ABX2TKQ4_9PROT</name>
<dbReference type="InterPro" id="IPR001851">
    <property type="entry name" value="ABC_transp_permease"/>
</dbReference>
<feature type="transmembrane region" description="Helical" evidence="6">
    <location>
        <begin position="85"/>
        <end position="104"/>
    </location>
</feature>
<feature type="transmembrane region" description="Helical" evidence="6">
    <location>
        <begin position="257"/>
        <end position="276"/>
    </location>
</feature>
<dbReference type="Proteomes" id="UP000584642">
    <property type="component" value="Unassembled WGS sequence"/>
</dbReference>
<evidence type="ECO:0000256" key="5">
    <source>
        <dbReference type="ARBA" id="ARBA00023136"/>
    </source>
</evidence>
<keyword evidence="8" id="KW-1185">Reference proteome</keyword>
<dbReference type="InterPro" id="IPR043428">
    <property type="entry name" value="LivM-like"/>
</dbReference>
<dbReference type="PANTHER" id="PTHR30482:SF20">
    <property type="entry name" value="HIGH-AFFINITY BRANCHED-CHAIN AMINO ACID TRANSPORT SYSTEM PERMEASE PROTEIN LIVM"/>
    <property type="match status" value="1"/>
</dbReference>
<gene>
    <name evidence="7" type="ORF">HND93_31780</name>
</gene>
<keyword evidence="5 6" id="KW-0472">Membrane</keyword>
<feature type="transmembrane region" description="Helical" evidence="6">
    <location>
        <begin position="7"/>
        <end position="34"/>
    </location>
</feature>
<evidence type="ECO:0000256" key="6">
    <source>
        <dbReference type="SAM" id="Phobius"/>
    </source>
</evidence>
<dbReference type="Pfam" id="PF02653">
    <property type="entry name" value="BPD_transp_2"/>
    <property type="match status" value="1"/>
</dbReference>
<evidence type="ECO:0000313" key="8">
    <source>
        <dbReference type="Proteomes" id="UP000584642"/>
    </source>
</evidence>
<evidence type="ECO:0000313" key="7">
    <source>
        <dbReference type="EMBL" id="NYZ24310.1"/>
    </source>
</evidence>
<sequence>MNYFLSFVILAEIFSILAVSTNLLMGIIGIFSVAQAAIMGVGAYTTAILMMAGTPFPLAMLAAVAVCAAINVLSSLPALRLAGDYFIITSFGTQLVATAVFINWQDLTGGASGLSGIPVVEIAGAGFPTAREFIVLSSLCLILVAAGFWLLMRSPYGRLLHAIRENEVAVVAAGRRVLRAKVGVSAVSGACAGIAGALYATYISFIDPMSFDIHVSVLVVTMLVVGGARTLAGSIIGPFLLMAIAQLLAVVDIPSTIVGPARQLIYGVILIAFMLWRPQGIAGKRL</sequence>
<proteinExistence type="predicted"/>
<keyword evidence="3 6" id="KW-0812">Transmembrane</keyword>
<protein>
    <submittedName>
        <fullName evidence="7">Branched-chain amino acid ABC transporter permease</fullName>
    </submittedName>
</protein>
<comment type="subcellular location">
    <subcellularLocation>
        <location evidence="1">Cell membrane</location>
        <topology evidence="1">Multi-pass membrane protein</topology>
    </subcellularLocation>
</comment>
<dbReference type="PANTHER" id="PTHR30482">
    <property type="entry name" value="HIGH-AFFINITY BRANCHED-CHAIN AMINO ACID TRANSPORT SYSTEM PERMEASE"/>
    <property type="match status" value="1"/>
</dbReference>
<reference evidence="7 8" key="1">
    <citation type="submission" date="2020-05" db="EMBL/GenBank/DDBJ databases">
        <title>Azospirillum oleiclasticum sp. nov, a nitrogen-fixing and heavy crude oil-emulsifying bacterium isolated from the crude oil of Yumen Oilfield.</title>
        <authorList>
            <person name="Wu D."/>
            <person name="Cai M."/>
            <person name="Zhang X."/>
        </authorList>
    </citation>
    <scope>NUCLEOTIDE SEQUENCE [LARGE SCALE GENOMIC DNA]</scope>
    <source>
        <strain evidence="7 8">ROY-1-1-2</strain>
    </source>
</reference>
<feature type="transmembrane region" description="Helical" evidence="6">
    <location>
        <begin position="133"/>
        <end position="151"/>
    </location>
</feature>
<feature type="transmembrane region" description="Helical" evidence="6">
    <location>
        <begin position="235"/>
        <end position="251"/>
    </location>
</feature>
<evidence type="ECO:0000256" key="1">
    <source>
        <dbReference type="ARBA" id="ARBA00004651"/>
    </source>
</evidence>
<evidence type="ECO:0000256" key="2">
    <source>
        <dbReference type="ARBA" id="ARBA00022475"/>
    </source>
</evidence>
<dbReference type="RefSeq" id="WP_180286086.1">
    <property type="nucleotide sequence ID" value="NZ_JABFDB010000039.1"/>
</dbReference>
<organism evidence="7 8">
    <name type="scientific">Azospirillum oleiclasticum</name>
    <dbReference type="NCBI Taxonomy" id="2735135"/>
    <lineage>
        <taxon>Bacteria</taxon>
        <taxon>Pseudomonadati</taxon>
        <taxon>Pseudomonadota</taxon>
        <taxon>Alphaproteobacteria</taxon>
        <taxon>Rhodospirillales</taxon>
        <taxon>Azospirillaceae</taxon>
        <taxon>Azospirillum</taxon>
    </lineage>
</organism>
<keyword evidence="4 6" id="KW-1133">Transmembrane helix</keyword>
<feature type="transmembrane region" description="Helical" evidence="6">
    <location>
        <begin position="182"/>
        <end position="205"/>
    </location>
</feature>
<evidence type="ECO:0000256" key="4">
    <source>
        <dbReference type="ARBA" id="ARBA00022989"/>
    </source>
</evidence>
<feature type="transmembrane region" description="Helical" evidence="6">
    <location>
        <begin position="46"/>
        <end position="73"/>
    </location>
</feature>